<evidence type="ECO:0000256" key="5">
    <source>
        <dbReference type="SAM" id="Phobius"/>
    </source>
</evidence>
<feature type="transmembrane region" description="Helical" evidence="5">
    <location>
        <begin position="147"/>
        <end position="166"/>
    </location>
</feature>
<evidence type="ECO:0000256" key="2">
    <source>
        <dbReference type="ARBA" id="ARBA00022692"/>
    </source>
</evidence>
<sequence length="506" mass="54860">MLQDQNIISTAIPHITNEFHSLNDIGWYGSAYLLTTCSFQLLLGKVYKFYPAKPVFLSCCMLFEIGSAVCGAAPSSESFIVGRAVAGLGCSGILSGAMVILFYTVPLRLRPMYQGCIGAVFAIGSVIGPLLGGLFTDKVTWRWCFYINLPFGAVSIIITTLVLNLPSQKLDEHASGWRVKLHQLDPIGNLAFFPGIICLILALQWGGTEYAWKDPRIIVLLVLCGVFTLAFIGIQVWKQENASVPPRIVKQRSIAAAIWFSFFNGGGSMVLTYYLPLWFQAVKGVNASKSGIMLLPMIIASVICAISSGIIISKLGYYNPFILLSSVLMPVAAGLMSTFTPATSHYKWIGYQILFGMGSGMGVQQPLTISQTVLAKSDVSTGSALMLFTRFLGSAVFVSVAENIFLNSLVSKLINLPSITPLAVTESGATNLRNLVSGAELEDLIHDYNAAIVNEFYMIVATCSLTIFGSALVEWKSVNLRAKEQTASTTRIDELEQARGTAQDEL</sequence>
<feature type="transmembrane region" description="Helical" evidence="5">
    <location>
        <begin position="217"/>
        <end position="237"/>
    </location>
</feature>
<comment type="subcellular location">
    <subcellularLocation>
        <location evidence="1">Membrane</location>
        <topology evidence="1">Multi-pass membrane protein</topology>
    </subcellularLocation>
</comment>
<proteinExistence type="predicted"/>
<dbReference type="GO" id="GO:0022857">
    <property type="term" value="F:transmembrane transporter activity"/>
    <property type="evidence" value="ECO:0007669"/>
    <property type="project" value="InterPro"/>
</dbReference>
<feature type="transmembrane region" description="Helical" evidence="5">
    <location>
        <begin position="456"/>
        <end position="475"/>
    </location>
</feature>
<name>A0AA38Y569_9EURO</name>
<dbReference type="PANTHER" id="PTHR23501:SF201">
    <property type="entry name" value="MFS AFLATOXIN EFFLUX PUMP"/>
    <property type="match status" value="1"/>
</dbReference>
<dbReference type="EMBL" id="JAPDRN010000033">
    <property type="protein sequence ID" value="KAJ9635643.1"/>
    <property type="molecule type" value="Genomic_DNA"/>
</dbReference>
<keyword evidence="3 5" id="KW-1133">Transmembrane helix</keyword>
<feature type="transmembrane region" description="Helical" evidence="5">
    <location>
        <begin position="55"/>
        <end position="74"/>
    </location>
</feature>
<feature type="domain" description="Major facilitator superfamily (MFS) profile" evidence="6">
    <location>
        <begin position="1"/>
        <end position="478"/>
    </location>
</feature>
<dbReference type="CDD" id="cd17502">
    <property type="entry name" value="MFS_Azr1_MDR_like"/>
    <property type="match status" value="1"/>
</dbReference>
<dbReference type="AlphaFoldDB" id="A0AA38Y569"/>
<dbReference type="PANTHER" id="PTHR23501">
    <property type="entry name" value="MAJOR FACILITATOR SUPERFAMILY"/>
    <property type="match status" value="1"/>
</dbReference>
<dbReference type="Gene3D" id="1.20.1250.20">
    <property type="entry name" value="MFS general substrate transporter like domains"/>
    <property type="match status" value="1"/>
</dbReference>
<evidence type="ECO:0000259" key="6">
    <source>
        <dbReference type="PROSITE" id="PS50850"/>
    </source>
</evidence>
<evidence type="ECO:0000313" key="7">
    <source>
        <dbReference type="EMBL" id="KAJ9635643.1"/>
    </source>
</evidence>
<keyword evidence="8" id="KW-1185">Reference proteome</keyword>
<protein>
    <recommendedName>
        <fullName evidence="6">Major facilitator superfamily (MFS) profile domain-containing protein</fullName>
    </recommendedName>
</protein>
<dbReference type="SUPFAM" id="SSF103473">
    <property type="entry name" value="MFS general substrate transporter"/>
    <property type="match status" value="1"/>
</dbReference>
<feature type="transmembrane region" description="Helical" evidence="5">
    <location>
        <begin position="258"/>
        <end position="279"/>
    </location>
</feature>
<dbReference type="Pfam" id="PF07690">
    <property type="entry name" value="MFS_1"/>
    <property type="match status" value="1"/>
</dbReference>
<evidence type="ECO:0000256" key="3">
    <source>
        <dbReference type="ARBA" id="ARBA00022989"/>
    </source>
</evidence>
<dbReference type="InterPro" id="IPR036259">
    <property type="entry name" value="MFS_trans_sf"/>
</dbReference>
<dbReference type="FunFam" id="1.20.1250.20:FF:000196">
    <property type="entry name" value="MFS toxin efflux pump (AflT)"/>
    <property type="match status" value="1"/>
</dbReference>
<organism evidence="7 8">
    <name type="scientific">Knufia peltigerae</name>
    <dbReference type="NCBI Taxonomy" id="1002370"/>
    <lineage>
        <taxon>Eukaryota</taxon>
        <taxon>Fungi</taxon>
        <taxon>Dikarya</taxon>
        <taxon>Ascomycota</taxon>
        <taxon>Pezizomycotina</taxon>
        <taxon>Eurotiomycetes</taxon>
        <taxon>Chaetothyriomycetidae</taxon>
        <taxon>Chaetothyriales</taxon>
        <taxon>Trichomeriaceae</taxon>
        <taxon>Knufia</taxon>
    </lineage>
</organism>
<comment type="caution">
    <text evidence="7">The sequence shown here is derived from an EMBL/GenBank/DDBJ whole genome shotgun (WGS) entry which is preliminary data.</text>
</comment>
<dbReference type="PROSITE" id="PS50850">
    <property type="entry name" value="MFS"/>
    <property type="match status" value="1"/>
</dbReference>
<keyword evidence="4 5" id="KW-0472">Membrane</keyword>
<feature type="transmembrane region" description="Helical" evidence="5">
    <location>
        <begin position="80"/>
        <end position="103"/>
    </location>
</feature>
<feature type="transmembrane region" description="Helical" evidence="5">
    <location>
        <begin position="291"/>
        <end position="312"/>
    </location>
</feature>
<dbReference type="FunFam" id="1.20.1720.10:FF:000012">
    <property type="entry name" value="MFS toxin efflux pump (AflT)"/>
    <property type="match status" value="1"/>
</dbReference>
<evidence type="ECO:0000313" key="8">
    <source>
        <dbReference type="Proteomes" id="UP001172681"/>
    </source>
</evidence>
<evidence type="ECO:0000256" key="4">
    <source>
        <dbReference type="ARBA" id="ARBA00023136"/>
    </source>
</evidence>
<feature type="transmembrane region" description="Helical" evidence="5">
    <location>
        <begin position="321"/>
        <end position="339"/>
    </location>
</feature>
<feature type="transmembrane region" description="Helical" evidence="5">
    <location>
        <begin position="187"/>
        <end position="205"/>
    </location>
</feature>
<gene>
    <name evidence="7" type="ORF">H2204_005817</name>
</gene>
<accession>A0AA38Y569</accession>
<dbReference type="InterPro" id="IPR020846">
    <property type="entry name" value="MFS_dom"/>
</dbReference>
<evidence type="ECO:0000256" key="1">
    <source>
        <dbReference type="ARBA" id="ARBA00004141"/>
    </source>
</evidence>
<dbReference type="Proteomes" id="UP001172681">
    <property type="component" value="Unassembled WGS sequence"/>
</dbReference>
<reference evidence="7" key="1">
    <citation type="submission" date="2022-10" db="EMBL/GenBank/DDBJ databases">
        <title>Culturing micro-colonial fungi from biological soil crusts in the Mojave desert and describing Neophaeococcomyces mojavensis, and introducing the new genera and species Taxawa tesnikishii.</title>
        <authorList>
            <person name="Kurbessoian T."/>
            <person name="Stajich J.E."/>
        </authorList>
    </citation>
    <scope>NUCLEOTIDE SEQUENCE</scope>
    <source>
        <strain evidence="7">TK_35</strain>
    </source>
</reference>
<dbReference type="GO" id="GO:0005886">
    <property type="term" value="C:plasma membrane"/>
    <property type="evidence" value="ECO:0007669"/>
    <property type="project" value="TreeGrafter"/>
</dbReference>
<dbReference type="Gene3D" id="1.20.1720.10">
    <property type="entry name" value="Multidrug resistance protein D"/>
    <property type="match status" value="1"/>
</dbReference>
<keyword evidence="2 5" id="KW-0812">Transmembrane</keyword>
<feature type="transmembrane region" description="Helical" evidence="5">
    <location>
        <begin position="25"/>
        <end position="43"/>
    </location>
</feature>
<feature type="transmembrane region" description="Helical" evidence="5">
    <location>
        <begin position="115"/>
        <end position="135"/>
    </location>
</feature>
<dbReference type="InterPro" id="IPR011701">
    <property type="entry name" value="MFS"/>
</dbReference>